<protein>
    <submittedName>
        <fullName evidence="2">Uncharacterized protein</fullName>
    </submittedName>
</protein>
<evidence type="ECO:0000313" key="3">
    <source>
        <dbReference type="Proteomes" id="UP000295391"/>
    </source>
</evidence>
<sequence length="64" mass="6758">MSDNNERETVVVSNSSSNPLGVFVAIVLAAAVIFVGYLAYSGYFSGSESVSVELKVPEELTPSE</sequence>
<dbReference type="Proteomes" id="UP000295391">
    <property type="component" value="Unassembled WGS sequence"/>
</dbReference>
<gene>
    <name evidence="2" type="ORF">ATL17_1091</name>
</gene>
<dbReference type="EMBL" id="SNYR01000001">
    <property type="protein sequence ID" value="TDQ67084.1"/>
    <property type="molecule type" value="Genomic_DNA"/>
</dbReference>
<dbReference type="AlphaFoldDB" id="A0A4R6VWF9"/>
<keyword evidence="1" id="KW-1133">Transmembrane helix</keyword>
<keyword evidence="1" id="KW-0472">Membrane</keyword>
<keyword evidence="1" id="KW-0812">Transmembrane</keyword>
<dbReference type="RefSeq" id="WP_133571728.1">
    <property type="nucleotide sequence ID" value="NZ_SNYR01000001.1"/>
</dbReference>
<feature type="transmembrane region" description="Helical" evidence="1">
    <location>
        <begin position="20"/>
        <end position="40"/>
    </location>
</feature>
<accession>A0A4R6VWF9</accession>
<proteinExistence type="predicted"/>
<reference evidence="2 3" key="1">
    <citation type="submission" date="2019-03" db="EMBL/GenBank/DDBJ databases">
        <title>Genomic Encyclopedia of Type Strains, Phase III (KMG-III): the genomes of soil and plant-associated and newly described type strains.</title>
        <authorList>
            <person name="Whitman W."/>
        </authorList>
    </citation>
    <scope>NUCLEOTIDE SEQUENCE [LARGE SCALE GENOMIC DNA]</scope>
    <source>
        <strain evidence="2 3">CGMCC 1.7002</strain>
    </source>
</reference>
<evidence type="ECO:0000313" key="2">
    <source>
        <dbReference type="EMBL" id="TDQ67084.1"/>
    </source>
</evidence>
<evidence type="ECO:0000256" key="1">
    <source>
        <dbReference type="SAM" id="Phobius"/>
    </source>
</evidence>
<name>A0A4R6VWF9_9HYPH</name>
<keyword evidence="3" id="KW-1185">Reference proteome</keyword>
<comment type="caution">
    <text evidence="2">The sequence shown here is derived from an EMBL/GenBank/DDBJ whole genome shotgun (WGS) entry which is preliminary data.</text>
</comment>
<organism evidence="2 3">
    <name type="scientific">Maritalea mobilis</name>
    <dbReference type="NCBI Taxonomy" id="483324"/>
    <lineage>
        <taxon>Bacteria</taxon>
        <taxon>Pseudomonadati</taxon>
        <taxon>Pseudomonadota</taxon>
        <taxon>Alphaproteobacteria</taxon>
        <taxon>Hyphomicrobiales</taxon>
        <taxon>Devosiaceae</taxon>
        <taxon>Maritalea</taxon>
    </lineage>
</organism>